<dbReference type="AlphaFoldDB" id="A0A172ZFW2"/>
<organism evidence="3 4">
    <name type="scientific">Paenibacillus bovis</name>
    <dbReference type="NCBI Taxonomy" id="1616788"/>
    <lineage>
        <taxon>Bacteria</taxon>
        <taxon>Bacillati</taxon>
        <taxon>Bacillota</taxon>
        <taxon>Bacilli</taxon>
        <taxon>Bacillales</taxon>
        <taxon>Paenibacillaceae</taxon>
        <taxon>Paenibacillus</taxon>
    </lineage>
</organism>
<name>A0A172ZFW2_9BACL</name>
<keyword evidence="2" id="KW-0812">Transmembrane</keyword>
<proteinExistence type="predicted"/>
<evidence type="ECO:0000313" key="4">
    <source>
        <dbReference type="Proteomes" id="UP000078148"/>
    </source>
</evidence>
<evidence type="ECO:0000313" key="3">
    <source>
        <dbReference type="EMBL" id="ANF96544.1"/>
    </source>
</evidence>
<reference evidence="4" key="1">
    <citation type="submission" date="2015-10" db="EMBL/GenBank/DDBJ databases">
        <title>Genome of Paenibacillus bovis sp. nov.</title>
        <authorList>
            <person name="Wu Z."/>
            <person name="Gao C."/>
            <person name="Liu Z."/>
            <person name="Zheng H."/>
        </authorList>
    </citation>
    <scope>NUCLEOTIDE SEQUENCE [LARGE SCALE GENOMIC DNA]</scope>
    <source>
        <strain evidence="4">BD3526</strain>
    </source>
</reference>
<keyword evidence="4" id="KW-1185">Reference proteome</keyword>
<feature type="transmembrane region" description="Helical" evidence="2">
    <location>
        <begin position="7"/>
        <end position="25"/>
    </location>
</feature>
<dbReference type="RefSeq" id="WP_060534486.1">
    <property type="nucleotide sequence ID" value="NZ_CP013023.1"/>
</dbReference>
<gene>
    <name evidence="3" type="ORF">AR543_11355</name>
</gene>
<keyword evidence="2" id="KW-1133">Transmembrane helix</keyword>
<feature type="region of interest" description="Disordered" evidence="1">
    <location>
        <begin position="65"/>
        <end position="147"/>
    </location>
</feature>
<keyword evidence="2" id="KW-0472">Membrane</keyword>
<accession>A0A172ZFW2</accession>
<dbReference type="OrthoDB" id="2476549at2"/>
<protein>
    <submittedName>
        <fullName evidence="3">Uncharacterized protein</fullName>
    </submittedName>
</protein>
<reference evidence="3 4" key="2">
    <citation type="journal article" date="2016" name="Int. J. Syst. Evol. Microbiol.">
        <title>Paenibacillus bovis sp. nov., isolated from raw yak (Bos grunniens) milk.</title>
        <authorList>
            <person name="Gao C."/>
            <person name="Han J."/>
            <person name="Liu Z."/>
            <person name="Xu X."/>
            <person name="Hang F."/>
            <person name="Wu Z."/>
        </authorList>
    </citation>
    <scope>NUCLEOTIDE SEQUENCE [LARGE SCALE GENOMIC DNA]</scope>
    <source>
        <strain evidence="3 4">BD3526</strain>
    </source>
</reference>
<dbReference type="EMBL" id="CP013023">
    <property type="protein sequence ID" value="ANF96544.1"/>
    <property type="molecule type" value="Genomic_DNA"/>
</dbReference>
<evidence type="ECO:0000256" key="2">
    <source>
        <dbReference type="SAM" id="Phobius"/>
    </source>
</evidence>
<evidence type="ECO:0000256" key="1">
    <source>
        <dbReference type="SAM" id="MobiDB-lite"/>
    </source>
</evidence>
<dbReference type="Proteomes" id="UP000078148">
    <property type="component" value="Chromosome"/>
</dbReference>
<dbReference type="STRING" id="1616788.AR543_11355"/>
<sequence>MAGNTKLNLWFGIVGFVITFLVSFGNNLWTTSLFRGILGFVVWFLLAFVLRFILGILANPAGAVPKMPTGDDVPTQQELSQDDQDRGSRFDVVTPDQDNELHDLLTPKPADSGPKDEFAPLNPPKLVSTKQQDPEELAKAVRHLTQK</sequence>
<feature type="transmembrane region" description="Helical" evidence="2">
    <location>
        <begin position="37"/>
        <end position="58"/>
    </location>
</feature>
<dbReference type="KEGG" id="pbv:AR543_11355"/>